<dbReference type="SMART" id="SM00042">
    <property type="entry name" value="CUB"/>
    <property type="match status" value="1"/>
</dbReference>
<feature type="transmembrane region" description="Helical" evidence="16">
    <location>
        <begin position="2662"/>
        <end position="2684"/>
    </location>
</feature>
<evidence type="ECO:0000259" key="20">
    <source>
        <dbReference type="PROSITE" id="PS50027"/>
    </source>
</evidence>
<comment type="subcellular location">
    <subcellularLocation>
        <location evidence="1">Membrane</location>
        <topology evidence="1">Single-pass type I membrane protein</topology>
    </subcellularLocation>
</comment>
<dbReference type="InterPro" id="IPR001368">
    <property type="entry name" value="TNFR/NGFR_Cys_rich_reg"/>
</dbReference>
<dbReference type="SMART" id="SM00179">
    <property type="entry name" value="EGF_CA"/>
    <property type="match status" value="2"/>
</dbReference>
<feature type="domain" description="Laminin EGF-like" evidence="20">
    <location>
        <begin position="2269"/>
        <end position="2317"/>
    </location>
</feature>
<keyword evidence="9 16" id="KW-0472">Membrane</keyword>
<keyword evidence="7" id="KW-0106">Calcium</keyword>
<evidence type="ECO:0000256" key="1">
    <source>
        <dbReference type="ARBA" id="ARBA00004479"/>
    </source>
</evidence>
<feature type="disulfide bond" evidence="14">
    <location>
        <begin position="2402"/>
        <end position="2420"/>
    </location>
</feature>
<dbReference type="FunFam" id="2.10.25.10:FF:000202">
    <property type="entry name" value="Multiple epidermal growth factor-like domains 8"/>
    <property type="match status" value="1"/>
</dbReference>
<dbReference type="PROSITE" id="PS00022">
    <property type="entry name" value="EGF_1"/>
    <property type="match status" value="2"/>
</dbReference>
<dbReference type="CDD" id="cd00054">
    <property type="entry name" value="EGF_CA"/>
    <property type="match status" value="1"/>
</dbReference>
<dbReference type="InterPro" id="IPR056863">
    <property type="entry name" value="LMN_ATRN_NET-like_EGF"/>
</dbReference>
<dbReference type="SMART" id="SM00181">
    <property type="entry name" value="EGF"/>
    <property type="match status" value="10"/>
</dbReference>
<evidence type="ECO:0000256" key="7">
    <source>
        <dbReference type="ARBA" id="ARBA00022837"/>
    </source>
</evidence>
<dbReference type="InterPro" id="IPR000859">
    <property type="entry name" value="CUB_dom"/>
</dbReference>
<dbReference type="PROSITE" id="PS01187">
    <property type="entry name" value="EGF_CA"/>
    <property type="match status" value="1"/>
</dbReference>
<evidence type="ECO:0000256" key="2">
    <source>
        <dbReference type="ARBA" id="ARBA00022441"/>
    </source>
</evidence>
<evidence type="ECO:0000256" key="10">
    <source>
        <dbReference type="ARBA" id="ARBA00023157"/>
    </source>
</evidence>
<dbReference type="InterPro" id="IPR011043">
    <property type="entry name" value="Gal_Oxase/kelch_b-propeller"/>
</dbReference>
<dbReference type="InterPro" id="IPR000742">
    <property type="entry name" value="EGF"/>
</dbReference>
<evidence type="ECO:0000256" key="11">
    <source>
        <dbReference type="ARBA" id="ARBA00023180"/>
    </source>
</evidence>
<feature type="signal peptide" evidence="17">
    <location>
        <begin position="1"/>
        <end position="27"/>
    </location>
</feature>
<dbReference type="PROSITE" id="PS01248">
    <property type="entry name" value="EGF_LAM_1"/>
    <property type="match status" value="2"/>
</dbReference>
<feature type="domain" description="Laminin EGF-like" evidence="20">
    <location>
        <begin position="1257"/>
        <end position="1303"/>
    </location>
</feature>
<feature type="domain" description="CUB" evidence="18">
    <location>
        <begin position="1356"/>
        <end position="1487"/>
    </location>
</feature>
<evidence type="ECO:0000256" key="4">
    <source>
        <dbReference type="ARBA" id="ARBA00022692"/>
    </source>
</evidence>
<feature type="domain" description="EGF-like" evidence="19">
    <location>
        <begin position="1181"/>
        <end position="1222"/>
    </location>
</feature>
<keyword evidence="12 15" id="KW-0424">Laminin EGF-like domain</keyword>
<protein>
    <recommendedName>
        <fullName evidence="24">Multiple epidermal growth factor-like domains protein 8</fullName>
    </recommendedName>
</protein>
<feature type="disulfide bond" evidence="15">
    <location>
        <begin position="2301"/>
        <end position="2315"/>
    </location>
</feature>
<dbReference type="InterPro" id="IPR035914">
    <property type="entry name" value="Sperma_CUB_dom_sf"/>
</dbReference>
<dbReference type="InterPro" id="IPR016201">
    <property type="entry name" value="PSI"/>
</dbReference>
<dbReference type="GO" id="GO:0016020">
    <property type="term" value="C:membrane"/>
    <property type="evidence" value="ECO:0007669"/>
    <property type="project" value="UniProtKB-SubCell"/>
</dbReference>
<dbReference type="PROSITE" id="PS00010">
    <property type="entry name" value="ASX_HYDROXYL"/>
    <property type="match status" value="2"/>
</dbReference>
<dbReference type="PROSITE" id="PS50050">
    <property type="entry name" value="TNFR_NGFR_2"/>
    <property type="match status" value="1"/>
</dbReference>
<keyword evidence="6" id="KW-0677">Repeat</keyword>
<keyword evidence="3 13" id="KW-0245">EGF-like domain</keyword>
<keyword evidence="5 17" id="KW-0732">Signal</keyword>
<dbReference type="GO" id="GO:0005509">
    <property type="term" value="F:calcium ion binding"/>
    <property type="evidence" value="ECO:0007669"/>
    <property type="project" value="InterPro"/>
</dbReference>
<feature type="disulfide bond" evidence="15">
    <location>
        <begin position="1326"/>
        <end position="1335"/>
    </location>
</feature>
<dbReference type="InterPro" id="IPR000152">
    <property type="entry name" value="EGF-type_Asp/Asn_hydroxyl_site"/>
</dbReference>
<feature type="disulfide bond" evidence="15">
    <location>
        <begin position="1275"/>
        <end position="1284"/>
    </location>
</feature>
<dbReference type="CDD" id="cd00055">
    <property type="entry name" value="EGF_Lam"/>
    <property type="match status" value="3"/>
</dbReference>
<evidence type="ECO:0000256" key="15">
    <source>
        <dbReference type="PROSITE-ProRule" id="PRU00460"/>
    </source>
</evidence>
<comment type="caution">
    <text evidence="22">The sequence shown here is derived from an EMBL/GenBank/DDBJ whole genome shotgun (WGS) entry which is preliminary data.</text>
</comment>
<dbReference type="SUPFAM" id="SSF57196">
    <property type="entry name" value="EGF/Laminin"/>
    <property type="match status" value="5"/>
</dbReference>
<dbReference type="GO" id="GO:0048513">
    <property type="term" value="P:animal organ development"/>
    <property type="evidence" value="ECO:0007669"/>
    <property type="project" value="UniProtKB-ARBA"/>
</dbReference>
<dbReference type="SUPFAM" id="SSF49854">
    <property type="entry name" value="Spermadhesin, CUB domain"/>
    <property type="match status" value="1"/>
</dbReference>
<dbReference type="PANTHER" id="PTHR46093:SF16">
    <property type="entry name" value="MULTIPLE EGF-LIKE-DOMAINS 8"/>
    <property type="match status" value="1"/>
</dbReference>
<dbReference type="PROSITE" id="PS50026">
    <property type="entry name" value="EGF_3"/>
    <property type="match status" value="1"/>
</dbReference>
<dbReference type="PROSITE" id="PS50027">
    <property type="entry name" value="EGF_LAM_2"/>
    <property type="match status" value="3"/>
</dbReference>
<gene>
    <name evidence="22" type="ORF">RUM43_014931</name>
</gene>
<dbReference type="PANTHER" id="PTHR46093">
    <property type="entry name" value="ACYL-COA-BINDING DOMAIN-CONTAINING PROTEIN 5"/>
    <property type="match status" value="1"/>
</dbReference>
<dbReference type="InterPro" id="IPR049883">
    <property type="entry name" value="NOTCH1_EGF-like"/>
</dbReference>
<keyword evidence="2" id="KW-0880">Kelch repeat</keyword>
<dbReference type="FunFam" id="2.10.25.10:FF:000191">
    <property type="entry name" value="Multiple epidermal growth factor-like domains 8"/>
    <property type="match status" value="1"/>
</dbReference>
<dbReference type="Pfam" id="PF24973">
    <property type="entry name" value="EGF_LMN_ATRN"/>
    <property type="match status" value="2"/>
</dbReference>
<evidence type="ECO:0000256" key="14">
    <source>
        <dbReference type="PROSITE-ProRule" id="PRU00206"/>
    </source>
</evidence>
<dbReference type="Gene3D" id="2.60.120.290">
    <property type="entry name" value="Spermadhesin, CUB domain"/>
    <property type="match status" value="2"/>
</dbReference>
<dbReference type="SUPFAM" id="SSF50965">
    <property type="entry name" value="Galactose oxidase, central domain"/>
    <property type="match status" value="1"/>
</dbReference>
<evidence type="ECO:0000256" key="13">
    <source>
        <dbReference type="PROSITE-ProRule" id="PRU00076"/>
    </source>
</evidence>
<keyword evidence="10 15" id="KW-1015">Disulfide bond</keyword>
<dbReference type="Gene3D" id="2.120.10.80">
    <property type="entry name" value="Kelch-type beta propeller"/>
    <property type="match status" value="4"/>
</dbReference>
<evidence type="ECO:0000259" key="18">
    <source>
        <dbReference type="PROSITE" id="PS01180"/>
    </source>
</evidence>
<feature type="domain" description="CUB" evidence="18">
    <location>
        <begin position="34"/>
        <end position="145"/>
    </location>
</feature>
<comment type="caution">
    <text evidence="13">Lacks conserved residue(s) required for the propagation of feature annotation.</text>
</comment>
<feature type="repeat" description="TNFR-Cys" evidence="14">
    <location>
        <begin position="2374"/>
        <end position="2420"/>
    </location>
</feature>
<dbReference type="PROSITE" id="PS01186">
    <property type="entry name" value="EGF_2"/>
    <property type="match status" value="2"/>
</dbReference>
<dbReference type="Pfam" id="PF00431">
    <property type="entry name" value="CUB"/>
    <property type="match status" value="1"/>
</dbReference>
<name>A0AAN8NPD7_POLSC</name>
<evidence type="ECO:0000256" key="12">
    <source>
        <dbReference type="ARBA" id="ARBA00023292"/>
    </source>
</evidence>
<evidence type="ECO:0000256" key="8">
    <source>
        <dbReference type="ARBA" id="ARBA00022989"/>
    </source>
</evidence>
<dbReference type="Pfam" id="PF07645">
    <property type="entry name" value="EGF_CA"/>
    <property type="match status" value="1"/>
</dbReference>
<evidence type="ECO:0000259" key="21">
    <source>
        <dbReference type="PROSITE" id="PS50050"/>
    </source>
</evidence>
<evidence type="ECO:0000256" key="9">
    <source>
        <dbReference type="ARBA" id="ARBA00023136"/>
    </source>
</evidence>
<feature type="disulfide bond" evidence="14">
    <location>
        <begin position="2375"/>
        <end position="2390"/>
    </location>
</feature>
<dbReference type="Pfam" id="PF00053">
    <property type="entry name" value="EGF_laminin"/>
    <property type="match status" value="2"/>
</dbReference>
<evidence type="ECO:0000313" key="23">
    <source>
        <dbReference type="Proteomes" id="UP001372834"/>
    </source>
</evidence>
<dbReference type="CDD" id="cd00041">
    <property type="entry name" value="CUB"/>
    <property type="match status" value="1"/>
</dbReference>
<evidence type="ECO:0000259" key="19">
    <source>
        <dbReference type="PROSITE" id="PS50026"/>
    </source>
</evidence>
<dbReference type="InterPro" id="IPR002049">
    <property type="entry name" value="LE_dom"/>
</dbReference>
<proteinExistence type="predicted"/>
<dbReference type="GO" id="GO:0048731">
    <property type="term" value="P:system development"/>
    <property type="evidence" value="ECO:0007669"/>
    <property type="project" value="UniProtKB-ARBA"/>
</dbReference>
<dbReference type="InterPro" id="IPR001881">
    <property type="entry name" value="EGF-like_Ca-bd_dom"/>
</dbReference>
<evidence type="ECO:0000256" key="5">
    <source>
        <dbReference type="ARBA" id="ARBA00022729"/>
    </source>
</evidence>
<reference evidence="22 23" key="1">
    <citation type="submission" date="2023-10" db="EMBL/GenBank/DDBJ databases">
        <title>Genomes of two closely related lineages of the louse Polyplax serrata with different host specificities.</title>
        <authorList>
            <person name="Martinu J."/>
            <person name="Tarabai H."/>
            <person name="Stefka J."/>
            <person name="Hypsa V."/>
        </authorList>
    </citation>
    <scope>NUCLEOTIDE SEQUENCE [LARGE SCALE GENOMIC DNA]</scope>
    <source>
        <strain evidence="22">HR10_N</strain>
    </source>
</reference>
<feature type="disulfide bond" evidence="15">
    <location>
        <begin position="1287"/>
        <end position="1301"/>
    </location>
</feature>
<evidence type="ECO:0000256" key="16">
    <source>
        <dbReference type="SAM" id="Phobius"/>
    </source>
</evidence>
<dbReference type="Pfam" id="PF24981">
    <property type="entry name" value="Beta-prop_ATRN-LZTR1"/>
    <property type="match status" value="2"/>
</dbReference>
<keyword evidence="8 16" id="KW-1133">Transmembrane helix</keyword>
<dbReference type="Proteomes" id="UP001372834">
    <property type="component" value="Unassembled WGS sequence"/>
</dbReference>
<dbReference type="EMBL" id="JAWJWE010000046">
    <property type="protein sequence ID" value="KAK6616961.1"/>
    <property type="molecule type" value="Genomic_DNA"/>
</dbReference>
<evidence type="ECO:0000256" key="3">
    <source>
        <dbReference type="ARBA" id="ARBA00022536"/>
    </source>
</evidence>
<accession>A0AAN8NPD7</accession>
<organism evidence="22 23">
    <name type="scientific">Polyplax serrata</name>
    <name type="common">Common mouse louse</name>
    <dbReference type="NCBI Taxonomy" id="468196"/>
    <lineage>
        <taxon>Eukaryota</taxon>
        <taxon>Metazoa</taxon>
        <taxon>Ecdysozoa</taxon>
        <taxon>Arthropoda</taxon>
        <taxon>Hexapoda</taxon>
        <taxon>Insecta</taxon>
        <taxon>Pterygota</taxon>
        <taxon>Neoptera</taxon>
        <taxon>Paraneoptera</taxon>
        <taxon>Psocodea</taxon>
        <taxon>Troctomorpha</taxon>
        <taxon>Phthiraptera</taxon>
        <taxon>Anoplura</taxon>
        <taxon>Polyplacidae</taxon>
        <taxon>Polyplax</taxon>
    </lineage>
</organism>
<dbReference type="PROSITE" id="PS01180">
    <property type="entry name" value="CUB"/>
    <property type="match status" value="2"/>
</dbReference>
<dbReference type="Gene3D" id="2.10.25.10">
    <property type="entry name" value="Laminin"/>
    <property type="match status" value="7"/>
</dbReference>
<feature type="domain" description="Laminin EGF-like" evidence="20">
    <location>
        <begin position="1304"/>
        <end position="1358"/>
    </location>
</feature>
<feature type="chain" id="PRO_5042819628" description="Multiple epidermal growth factor-like domains protein 8" evidence="17">
    <location>
        <begin position="28"/>
        <end position="2812"/>
    </location>
</feature>
<dbReference type="InterPro" id="IPR018097">
    <property type="entry name" value="EGF_Ca-bd_CS"/>
</dbReference>
<keyword evidence="11" id="KW-0325">Glycoprotein</keyword>
<dbReference type="SMART" id="SM00180">
    <property type="entry name" value="EGF_Lam"/>
    <property type="match status" value="4"/>
</dbReference>
<sequence>MMKLLVLHKALFYLYVSILLYTAINDATVQQLPCDKSRQLFNSSWGIITDSQDSNYTQDSHCEWLIKAQNKDYYITLTFQSMETECSYDYLFVYDGDTVKSPLLGSFSGKTKPQQITSKAGSMLILLYSDANYVLGGFKAEYEITKCPKNCSGHGVCVGHKCKCAHHWGGIDCSFEICPDNCGLTCGRGLCNDTRCVCATGFSGQACDLNVNDVTGNSWHWLSKNENGPPGRAAHTAVYIKETDSLYIFGGYNLNNILGDLSVYNFNKSIWENQYGSPLVSVSKFTDYITFGKSMDSSINKVWSGRPKDFVENLIFTYSKNVTLIKNSNLETLNSVTEDDIERLHEKKISRDFDYATEQKFNVSLDSPEVSEEKPSPRYGHAACRYHGGFVIFGGKTSNGTLSDELWFYNVTSKTWTIRARFSKLSPPKLTRHSLTLVRSDTLYLFGGSTIGGEFSSKIYSIKLFEDLKKEQWKHILPRGGKDFDVRLVAHTTVYYSKMDSLIVYGGIMAGLARLSKLSDRMFAFKISDRFWSEIHYPRVHLSDSYIPKERAFHTSVVIGNYLVVFGGYSHRHNKEEICYDNQMYLYHLECHTWVSHEVLGLNDQAPTEGGKQGVFAHAADIRNGNTLLIFGGYHGNVNANLWAYVLPPTLCSREGESYEPEQICNRHRTLHECTSNPQCGWCSADEICYGRTVGINCTTNLQTTRCPGICPALGDCHSCLIHGHSATSNGTFLSVAHHLKLGQCIWCVQNARCHHKDDNYGVCGQREDSSFQLPSWWGVHGTEITSVDECRIKDRRPGLTCIKYKYPTNRSHPDSVTIINATTVDIDIFTRESRLELTGATVVTRFLGFLRIPDEWANTTETLKMCTTSSKGVLRLSRNYSYSYLDLVGNVTAETSVCKTAFWSSGSSVVLYPGRYLLDFESTKSISGGANWFLQSKMVLMHNKSSDNSKVFTFEYLEPYQNGSCSSYSNCLQCLTDSLCGWCDLTRTCLHRELNESQFCSSGEEWRYLTLQPFAFRIICVNGGMMKQNVRDSEVEAVSHNLCLTALCLAIRVPTAINVCSKKDDECFSFSVYTSEYQFGLCREWVDQNYSTQQSTQIIDDRVTVDRQCKSCSKHTDCSTCLQTLSCGWCYEVKNPIIGSCISGDFIKPDFGDCSGIIGKLYNKTLHSAEGDWSYVSCPDVDECELKLHNCHPDAVCMNTYGSFSCTCKRGFYGDGHNNCTKTCYNDCIHGKCSMAPDYRCNCNLGWTGEDCGTDCGCNNHSTCNQKVGVCDACQDWTTGEFCQYCKLGSYGNATSGGKCHKCECSGHEDSSQGYCDSQTGVCFCKDNTEGARCEKCKKGFYGNPENGGICYYQCNARGRMTAFKSQGLGSRRGIMTPWETRLETVSPRECLWIVTSSQLINSSHPSVIQLTVRGDINVRCQDNSVFVFDGLPDLISSNYQNHALGTFCQRDDKQSLTVETKSGSLTVLYKQGEDSEGFNATYNIFSCPADCPENRICVQNECVCRDGWTGPNCSLSVCQNNCSFHLKQGVCNQGYGRCNCKPGFGSIDCSVKINDYQVTFTELFNSAKISGAFDHLRKMIPRFGHSLVLDRRGSLWMFGGYSLSHGPLNDIRLFDTKNNTWMQVTVDSTRDAAMPQGRYFHAAEIVHSRREIYVFGGVGGISGERSNILQDFWKFSIKHQRWMGIETLKIPPAVAGHTLTLMNDLESENLFLIGGYSLQNGSRDQIWYFNLLTEQWVTAKTSGNSPNGVYGHSCVYHAPTRSFYIYGGYMLSDKRSVYSNQLYAFHYPSLSWSPLPTFEEYNPATSNLPQPRFLHSAITTKDYMLVFGGMFQQSTQIHRSDLLIAYSYSCNQWIRLLYKGGPVVGSLPSLTYAQAMTYDPDTGSAYIVGGFGNVIHSDVTRINLPLDLCNLWPVKEKCRSFLGCSFCSVTRPDKSLTSYCYSSAKSLKESCDYYNGTLITNNGVVCDGKWFQHRSCQHFGSCAECLAKWPMYFNEQPVCKWCGTSNHCINFNQTCRHVGKCQDIVDLGQCNKPMCTPNCTKWWMNGSCSENATVADWETLLPSVHCANFKVCSVCLSNGCRWSTALKECISSAFQPLLCAGGICGLVLKEGNVDGCPEACSSYNQCATCLKNSRCGWCSISGTMYSGSGICTEGILEGPSDNGRNSCEKLLLNFNNSTISPESVVWNYVSCPQENECENGHHTCNAVSEVCHDLPHGFQCVCGLGYKLSQSECEPECSQGCVRGRCVQPGKCLCDFGYVGSNCSMQCQCNGHSNCAGPDNLKKCLECQNNTKGPQCERCKPLFVGDPTNNGKCIPCLEYCHHHTKICVNDSSKQLLLNRSISEFISMLEEGPTANALCIGCSNKTTGRKCDECMEGYFRGTEDLNHHCRPCECHGHGDRCDPVTGEKCNCANNTESECQASISKNSNQQCWSLQCSKCKETYSGTPTDGHQCYKQMTLDHKFCLNSKLIEECKLKPKPLYPGQSAFFQVQPRYVNVDIRVFIDVMQGSLDLYMSLRDDSLVVSVNSTSGQHFLEWDPKFKKRTSWPGGVFKPHSMDLKLSQENKPSSNGNWSFLDSASDLFSGLERDAEGLSTYVTISKKNSFLHVKNIKGRLVLTLPKDKFDLISTRFYLGLVARNQGDAIGPTYGILFFRQDQLHIDLFVFFSVFFSCFFLFLSACVIAWKAKQAADLRRARRRHVVEMLHMAKRPFAKVIVHLDGEDVEDGPALYLQSPHRRKRTKSSILEGEIRPIAVEPTQDGMAAIATFFIKLPGGSNAPVQMSLASSLIMMSRTCHMNGRVFLRRRSSHHVAS</sequence>
<dbReference type="SUPFAM" id="SSF117281">
    <property type="entry name" value="Kelch motif"/>
    <property type="match status" value="3"/>
</dbReference>
<keyword evidence="4 16" id="KW-0812">Transmembrane</keyword>
<evidence type="ECO:0008006" key="24">
    <source>
        <dbReference type="Google" id="ProtNLM"/>
    </source>
</evidence>
<dbReference type="FunFam" id="2.60.120.290:FF:000023">
    <property type="entry name" value="Multiple epidermal growth factor-like domains 8"/>
    <property type="match status" value="1"/>
</dbReference>
<dbReference type="SMART" id="SM00423">
    <property type="entry name" value="PSI"/>
    <property type="match status" value="6"/>
</dbReference>
<evidence type="ECO:0000256" key="6">
    <source>
        <dbReference type="ARBA" id="ARBA00022737"/>
    </source>
</evidence>
<evidence type="ECO:0000313" key="22">
    <source>
        <dbReference type="EMBL" id="KAK6616961.1"/>
    </source>
</evidence>
<dbReference type="PRINTS" id="PR00011">
    <property type="entry name" value="EGFLAMININ"/>
</dbReference>
<dbReference type="InterPro" id="IPR015915">
    <property type="entry name" value="Kelch-typ_b-propeller"/>
</dbReference>
<feature type="disulfide bond" evidence="15">
    <location>
        <begin position="2289"/>
        <end position="2298"/>
    </location>
</feature>
<evidence type="ECO:0000256" key="17">
    <source>
        <dbReference type="SAM" id="SignalP"/>
    </source>
</evidence>
<feature type="domain" description="TNFR-Cys" evidence="21">
    <location>
        <begin position="2374"/>
        <end position="2420"/>
    </location>
</feature>
<dbReference type="InterPro" id="IPR056737">
    <property type="entry name" value="Beta-prop_ATRN-MKLN-like"/>
</dbReference>